<dbReference type="EMBL" id="JAJSOF020000025">
    <property type="protein sequence ID" value="KAJ4434995.1"/>
    <property type="molecule type" value="Genomic_DNA"/>
</dbReference>
<keyword evidence="10" id="KW-1185">Reference proteome</keyword>
<protein>
    <recommendedName>
        <fullName evidence="11">Cytochrome P450</fullName>
    </recommendedName>
</protein>
<accession>A0ABQ8SLG1</accession>
<dbReference type="InterPro" id="IPR001128">
    <property type="entry name" value="Cyt_P450"/>
</dbReference>
<keyword evidence="7 8" id="KW-0503">Monooxygenase</keyword>
<evidence type="ECO:0000313" key="9">
    <source>
        <dbReference type="EMBL" id="KAJ4434995.1"/>
    </source>
</evidence>
<evidence type="ECO:0000256" key="1">
    <source>
        <dbReference type="ARBA" id="ARBA00001971"/>
    </source>
</evidence>
<name>A0ABQ8SLG1_PERAM</name>
<keyword evidence="5 8" id="KW-0560">Oxidoreductase</keyword>
<dbReference type="Gene3D" id="1.10.630.10">
    <property type="entry name" value="Cytochrome P450"/>
    <property type="match status" value="1"/>
</dbReference>
<evidence type="ECO:0000256" key="5">
    <source>
        <dbReference type="ARBA" id="ARBA00023002"/>
    </source>
</evidence>
<organism evidence="9 10">
    <name type="scientific">Periplaneta americana</name>
    <name type="common">American cockroach</name>
    <name type="synonym">Blatta americana</name>
    <dbReference type="NCBI Taxonomy" id="6978"/>
    <lineage>
        <taxon>Eukaryota</taxon>
        <taxon>Metazoa</taxon>
        <taxon>Ecdysozoa</taxon>
        <taxon>Arthropoda</taxon>
        <taxon>Hexapoda</taxon>
        <taxon>Insecta</taxon>
        <taxon>Pterygota</taxon>
        <taxon>Neoptera</taxon>
        <taxon>Polyneoptera</taxon>
        <taxon>Dictyoptera</taxon>
        <taxon>Blattodea</taxon>
        <taxon>Blattoidea</taxon>
        <taxon>Blattidae</taxon>
        <taxon>Blattinae</taxon>
        <taxon>Periplaneta</taxon>
    </lineage>
</organism>
<dbReference type="InterPro" id="IPR017972">
    <property type="entry name" value="Cyt_P450_CS"/>
</dbReference>
<dbReference type="PROSITE" id="PS00086">
    <property type="entry name" value="CYTOCHROME_P450"/>
    <property type="match status" value="1"/>
</dbReference>
<evidence type="ECO:0000256" key="6">
    <source>
        <dbReference type="ARBA" id="ARBA00023004"/>
    </source>
</evidence>
<evidence type="ECO:0000256" key="2">
    <source>
        <dbReference type="ARBA" id="ARBA00010617"/>
    </source>
</evidence>
<dbReference type="InterPro" id="IPR002401">
    <property type="entry name" value="Cyt_P450_E_grp-I"/>
</dbReference>
<dbReference type="PANTHER" id="PTHR24300">
    <property type="entry name" value="CYTOCHROME P450 508A4-RELATED"/>
    <property type="match status" value="1"/>
</dbReference>
<keyword evidence="6 8" id="KW-0408">Iron</keyword>
<comment type="caution">
    <text evidence="9">The sequence shown here is derived from an EMBL/GenBank/DDBJ whole genome shotgun (WGS) entry which is preliminary data.</text>
</comment>
<reference evidence="9 10" key="1">
    <citation type="journal article" date="2022" name="Allergy">
        <title>Genome assembly and annotation of Periplaneta americana reveal a comprehensive cockroach allergen profile.</title>
        <authorList>
            <person name="Wang L."/>
            <person name="Xiong Q."/>
            <person name="Saelim N."/>
            <person name="Wang L."/>
            <person name="Nong W."/>
            <person name="Wan A.T."/>
            <person name="Shi M."/>
            <person name="Liu X."/>
            <person name="Cao Q."/>
            <person name="Hui J.H.L."/>
            <person name="Sookrung N."/>
            <person name="Leung T.F."/>
            <person name="Tungtrongchitr A."/>
            <person name="Tsui S.K.W."/>
        </authorList>
    </citation>
    <scope>NUCLEOTIDE SEQUENCE [LARGE SCALE GENOMIC DNA]</scope>
    <source>
        <strain evidence="9">PWHHKU_190912</strain>
    </source>
</reference>
<dbReference type="PRINTS" id="PR00385">
    <property type="entry name" value="P450"/>
</dbReference>
<dbReference type="PRINTS" id="PR00463">
    <property type="entry name" value="EP450I"/>
</dbReference>
<dbReference type="InterPro" id="IPR050182">
    <property type="entry name" value="Cytochrome_P450_fam2"/>
</dbReference>
<proteinExistence type="inferred from homology"/>
<evidence type="ECO:0000256" key="7">
    <source>
        <dbReference type="ARBA" id="ARBA00023033"/>
    </source>
</evidence>
<dbReference type="InterPro" id="IPR036396">
    <property type="entry name" value="Cyt_P450_sf"/>
</dbReference>
<gene>
    <name evidence="9" type="ORF">ANN_23567</name>
</gene>
<evidence type="ECO:0000256" key="3">
    <source>
        <dbReference type="ARBA" id="ARBA00022617"/>
    </source>
</evidence>
<dbReference type="PANTHER" id="PTHR24300:SF376">
    <property type="entry name" value="CYTOCHROME P450 15A1"/>
    <property type="match status" value="1"/>
</dbReference>
<dbReference type="CDD" id="cd20651">
    <property type="entry name" value="CYP15A1-like"/>
    <property type="match status" value="1"/>
</dbReference>
<keyword evidence="3 8" id="KW-0349">Heme</keyword>
<evidence type="ECO:0008006" key="11">
    <source>
        <dbReference type="Google" id="ProtNLM"/>
    </source>
</evidence>
<sequence length="471" mass="54432">YFFFNYIRFCFLTGPPYYPIVGSAPNFPIKFLHLHMAEKWLSQYGPLVGLMLGAKKCVAVCGPKEVLEVLRREEFQGRHQNVLIRDRAFDKKIGILFSDGPLWTEQRRFTLRHLRDFGFGKHTMEEAIVEEVEDLVTDIRKQKVVQVSGLFAISTLNVLWNMMAGVRYARDDPELRKLLADLQHFLRGGGIGRIVNLFPVVRHYDPGFLGYRKAMEGIWKMQDYMRETIRNHESTLDENSARDLIDVYLIEMRKQADNPNSTFTEEGLIVICMDIFAAGAESVGSFLGFCLLYMVLHPRVQKEVQKELDAVVGRDRRPGLQDRPQLHYVEAVLTEVSRMNPTSPLTPPHRCTKDTTMNGYNIPKDTILFISLWSLFQDREHWGDPEQFRPERFLDADGKFVRDEWMIPFGTGKRACMGEVLARNSMFLIFTALLQEFWFTLPEEDPVPPTAAMHGVVATHHPFRLVANKRQ</sequence>
<evidence type="ECO:0000256" key="8">
    <source>
        <dbReference type="RuleBase" id="RU000461"/>
    </source>
</evidence>
<dbReference type="Proteomes" id="UP001148838">
    <property type="component" value="Unassembled WGS sequence"/>
</dbReference>
<comment type="similarity">
    <text evidence="2 8">Belongs to the cytochrome P450 family.</text>
</comment>
<keyword evidence="4 8" id="KW-0479">Metal-binding</keyword>
<evidence type="ECO:0000313" key="10">
    <source>
        <dbReference type="Proteomes" id="UP001148838"/>
    </source>
</evidence>
<dbReference type="Pfam" id="PF00067">
    <property type="entry name" value="p450"/>
    <property type="match status" value="1"/>
</dbReference>
<dbReference type="SUPFAM" id="SSF48264">
    <property type="entry name" value="Cytochrome P450"/>
    <property type="match status" value="1"/>
</dbReference>
<comment type="cofactor">
    <cofactor evidence="1">
        <name>heme</name>
        <dbReference type="ChEBI" id="CHEBI:30413"/>
    </cofactor>
</comment>
<evidence type="ECO:0000256" key="4">
    <source>
        <dbReference type="ARBA" id="ARBA00022723"/>
    </source>
</evidence>
<feature type="non-terminal residue" evidence="9">
    <location>
        <position position="1"/>
    </location>
</feature>